<keyword evidence="5" id="KW-0648">Protein biosynthesis</keyword>
<evidence type="ECO:0000256" key="7">
    <source>
        <dbReference type="ARBA" id="ARBA00046511"/>
    </source>
</evidence>
<sequence>MNRKLHENTPREKYRRRKNEDKSTFHFGQRKLLLSEIEFLTLSFIELIERKDNDKIIFIYAGAAPGIHLPFLMNIFPFIYKYIFIDPAKFNFDKSSIDKNIKYETINECFTDKMAEKMRKQYSDYEILFVSDIRTANYRILSRNITELKVEQDMVDQMGWYKILKPFKSMLKFRLPYVGNDKQAKTKIDYLDGDVYFQAWEGKTSSETRLIVNNNAGIRTYDCVEYEDMLFRFNTVERVLGYKHDVKAPGIDHCYDCRTEVFIIEEYLKLRPKLIEKMKFPKTDLFLKNTIADFIYEINKNLRADKKKDELTVSLKGQQIWYSVCFTNIFFGANLEELFNRDCITIPNNKNSSDDEFLDDEKEKFQVQQSMIKSPHTLQNSKFLEIINEEDFQTRRILNDDFPQMNRSKFEPKSCTTVFFKERSLRLCEIEFLTKSCVDLIQKKNFNKKIVCFYAGSAASKRLDHLFNMFPFIKFLLFDPKKFDIEPNNMIVIKQEYLTEDIALDLALEYNEWTKIFISNIKRAKDNNLVQKSRFDKDDLSLQTSIHYILKPFKSMLRFTFPTTKGTGFDYFDGEILFKPWSHKSSIESVIIVDQNYIPKNYNFQKYRNQFYRFNNFERVLTYNHQVRASGIDLCYDCRCEVDEKYPECGGRAYSNLVVPNLNLTKPHNMSHKFRPELKEVLKARINSKL</sequence>
<comment type="function">
    <text evidence="6">Displays methyltransferase, positive regulation of the poly(A) polymerase and transcription elongation activities. Involved in the modification of both mRNA ends and in intermediate and late gene positive transcription elongation. At the mRNAs 5' end, methylates the ribose 2' OH group of the first transcribed nucleotide, thereby producing a 2'-O-methylpurine cap. At the 3' end, functions as a processivity factor which stimulates the activity of the viral poly(A) polymerase OPG063 that creates mRNA's poly(A) tail. In the presence of OPG102, OPG063 does not dissociate from the RNA allowing tail elongation to around 250 adenylates.</text>
</comment>
<gene>
    <name evidence="10" type="ORF">OXX778_LOCUS17743</name>
</gene>
<feature type="region of interest" description="Disordered" evidence="8">
    <location>
        <begin position="1"/>
        <end position="21"/>
    </location>
</feature>
<dbReference type="InterPro" id="IPR000176">
    <property type="entry name" value="mRNA_MeTrfase-like"/>
</dbReference>
<evidence type="ECO:0000256" key="9">
    <source>
        <dbReference type="SAM" id="Phobius"/>
    </source>
</evidence>
<dbReference type="Proteomes" id="UP000663879">
    <property type="component" value="Unassembled WGS sequence"/>
</dbReference>
<dbReference type="GO" id="GO:0003746">
    <property type="term" value="F:translation elongation factor activity"/>
    <property type="evidence" value="ECO:0007669"/>
    <property type="project" value="UniProtKB-KW"/>
</dbReference>
<evidence type="ECO:0000313" key="10">
    <source>
        <dbReference type="EMBL" id="CAF1028526.1"/>
    </source>
</evidence>
<evidence type="ECO:0000256" key="3">
    <source>
        <dbReference type="ARBA" id="ARBA00015701"/>
    </source>
</evidence>
<evidence type="ECO:0000256" key="4">
    <source>
        <dbReference type="ARBA" id="ARBA00022768"/>
    </source>
</evidence>
<dbReference type="Gene3D" id="3.40.50.150">
    <property type="entry name" value="Vaccinia Virus protein VP39"/>
    <property type="match status" value="2"/>
</dbReference>
<feature type="transmembrane region" description="Helical" evidence="9">
    <location>
        <begin position="57"/>
        <end position="80"/>
    </location>
</feature>
<evidence type="ECO:0000256" key="6">
    <source>
        <dbReference type="ARBA" id="ARBA00034661"/>
    </source>
</evidence>
<keyword evidence="11" id="KW-1185">Reference proteome</keyword>
<dbReference type="SUPFAM" id="SSF53335">
    <property type="entry name" value="S-adenosyl-L-methionine-dependent methyltransferases"/>
    <property type="match status" value="2"/>
</dbReference>
<evidence type="ECO:0000256" key="5">
    <source>
        <dbReference type="ARBA" id="ARBA00022917"/>
    </source>
</evidence>
<dbReference type="Pfam" id="PF01358">
    <property type="entry name" value="PARP_regulatory"/>
    <property type="match status" value="2"/>
</dbReference>
<keyword evidence="9" id="KW-0812">Transmembrane</keyword>
<keyword evidence="4" id="KW-0251">Elongation factor</keyword>
<organism evidence="10 11">
    <name type="scientific">Brachionus calyciflorus</name>
    <dbReference type="NCBI Taxonomy" id="104777"/>
    <lineage>
        <taxon>Eukaryota</taxon>
        <taxon>Metazoa</taxon>
        <taxon>Spiralia</taxon>
        <taxon>Gnathifera</taxon>
        <taxon>Rotifera</taxon>
        <taxon>Eurotatoria</taxon>
        <taxon>Monogononta</taxon>
        <taxon>Pseudotrocha</taxon>
        <taxon>Ploima</taxon>
        <taxon>Brachionidae</taxon>
        <taxon>Brachionus</taxon>
    </lineage>
</organism>
<comment type="caution">
    <text evidence="10">The sequence shown here is derived from an EMBL/GenBank/DDBJ whole genome shotgun (WGS) entry which is preliminary data.</text>
</comment>
<evidence type="ECO:0000256" key="8">
    <source>
        <dbReference type="SAM" id="MobiDB-lite"/>
    </source>
</evidence>
<dbReference type="GO" id="GO:0006370">
    <property type="term" value="P:7-methylguanosine mRNA capping"/>
    <property type="evidence" value="ECO:0007669"/>
    <property type="project" value="InterPro"/>
</dbReference>
<protein>
    <recommendedName>
        <fullName evidence="3">Cap-specific mRNA (nucleoside-2'-O-)-methyltransferase</fullName>
        <ecNumber evidence="2">2.1.1.57</ecNumber>
    </recommendedName>
</protein>
<comment type="subunit">
    <text evidence="7">Interacts with poly(A) polymerase catalytic subunit OPG063. Interacts with OPG109 and OPG123; these interactions might help linking transcription to capping and polyadenylation.</text>
</comment>
<keyword evidence="9" id="KW-0472">Membrane</keyword>
<accession>A0A814IT57</accession>
<dbReference type="OrthoDB" id="270189at2759"/>
<dbReference type="EMBL" id="CAJNOC010004633">
    <property type="protein sequence ID" value="CAF1028526.1"/>
    <property type="molecule type" value="Genomic_DNA"/>
</dbReference>
<name>A0A814IT57_9BILA</name>
<proteinExistence type="predicted"/>
<dbReference type="CDD" id="cd20760">
    <property type="entry name" value="capping_2-OMTase_Mimiviridae"/>
    <property type="match status" value="1"/>
</dbReference>
<evidence type="ECO:0000256" key="1">
    <source>
        <dbReference type="ARBA" id="ARBA00004328"/>
    </source>
</evidence>
<dbReference type="EC" id="2.1.1.57" evidence="2"/>
<dbReference type="InterPro" id="IPR025804">
    <property type="entry name" value="Pox/kineto_cap_MeTfrase"/>
</dbReference>
<evidence type="ECO:0000313" key="11">
    <source>
        <dbReference type="Proteomes" id="UP000663879"/>
    </source>
</evidence>
<keyword evidence="9" id="KW-1133">Transmembrane helix</keyword>
<dbReference type="GO" id="GO:0004483">
    <property type="term" value="F:methyltransferase cap1 activity"/>
    <property type="evidence" value="ECO:0007669"/>
    <property type="project" value="UniProtKB-EC"/>
</dbReference>
<dbReference type="AlphaFoldDB" id="A0A814IT57"/>
<comment type="subcellular location">
    <subcellularLocation>
        <location evidence="1">Virion</location>
    </subcellularLocation>
</comment>
<dbReference type="InterPro" id="IPR029063">
    <property type="entry name" value="SAM-dependent_MTases_sf"/>
</dbReference>
<evidence type="ECO:0000256" key="2">
    <source>
        <dbReference type="ARBA" id="ARBA00011923"/>
    </source>
</evidence>
<reference evidence="10" key="1">
    <citation type="submission" date="2021-02" db="EMBL/GenBank/DDBJ databases">
        <authorList>
            <person name="Nowell W R."/>
        </authorList>
    </citation>
    <scope>NUCLEOTIDE SEQUENCE</scope>
    <source>
        <strain evidence="10">Ploen Becks lab</strain>
    </source>
</reference>
<dbReference type="PROSITE" id="PS51612">
    <property type="entry name" value="SAM_MT_2O_PK"/>
    <property type="match status" value="2"/>
</dbReference>